<proteinExistence type="predicted"/>
<evidence type="ECO:0000313" key="2">
    <source>
        <dbReference type="Proteomes" id="UP000095384"/>
    </source>
</evidence>
<dbReference type="Proteomes" id="UP000095384">
    <property type="component" value="Unassembled WGS sequence"/>
</dbReference>
<dbReference type="RefSeq" id="WP_306754682.1">
    <property type="nucleotide sequence ID" value="NZ_CYYW01000044.1"/>
</dbReference>
<gene>
    <name evidence="1" type="ORF">ERS852417_03017</name>
</gene>
<dbReference type="AlphaFoldDB" id="A0A174HPX1"/>
<protein>
    <submittedName>
        <fullName evidence="1">Uncharacterized protein</fullName>
    </submittedName>
</protein>
<dbReference type="EMBL" id="CYYW01000044">
    <property type="protein sequence ID" value="CUO75130.1"/>
    <property type="molecule type" value="Genomic_DNA"/>
</dbReference>
<organism evidence="1 2">
    <name type="scientific">Agathobacter rectalis</name>
    <dbReference type="NCBI Taxonomy" id="39491"/>
    <lineage>
        <taxon>Bacteria</taxon>
        <taxon>Bacillati</taxon>
        <taxon>Bacillota</taxon>
        <taxon>Clostridia</taxon>
        <taxon>Lachnospirales</taxon>
        <taxon>Lachnospiraceae</taxon>
        <taxon>Agathobacter</taxon>
    </lineage>
</organism>
<accession>A0A174HPX1</accession>
<evidence type="ECO:0000313" key="1">
    <source>
        <dbReference type="EMBL" id="CUO75130.1"/>
    </source>
</evidence>
<reference evidence="1 2" key="1">
    <citation type="submission" date="2015-09" db="EMBL/GenBank/DDBJ databases">
        <authorList>
            <consortium name="Pathogen Informatics"/>
        </authorList>
    </citation>
    <scope>NUCLEOTIDE SEQUENCE [LARGE SCALE GENOMIC DNA]</scope>
    <source>
        <strain evidence="1 2">2789STDY5608860</strain>
    </source>
</reference>
<sequence>MDYDLIVVKTLERVYKNYYYIIRGEKMKFEKVFNNKKYVRKIESMGEGLVLFEISVVDKRVGQNYHLFFEDKRKPPLDIAINPDDGMIEYISYFAQDEMINNISDIPEIINEDMGISICNKDFNEDNMNVTVDGRFKFWKLENTILILKNDIEELVLNAYRINDLNNLLFLGDDFVGIEFKNLNQEEILEIHNSKCLL</sequence>
<name>A0A174HPX1_9FIRM</name>